<dbReference type="AlphaFoldDB" id="A0A919F0Z9"/>
<accession>A0A919F0Z9</accession>
<dbReference type="RefSeq" id="WP_189985270.1">
    <property type="nucleotide sequence ID" value="NZ_BNBF01000022.1"/>
</dbReference>
<feature type="chain" id="PRO_5037823997" evidence="1">
    <location>
        <begin position="25"/>
        <end position="67"/>
    </location>
</feature>
<evidence type="ECO:0000313" key="3">
    <source>
        <dbReference type="Proteomes" id="UP000619355"/>
    </source>
</evidence>
<proteinExistence type="predicted"/>
<protein>
    <submittedName>
        <fullName evidence="2">Uncharacterized protein</fullName>
    </submittedName>
</protein>
<keyword evidence="1" id="KW-0732">Signal</keyword>
<dbReference type="EMBL" id="BNBF01000022">
    <property type="protein sequence ID" value="GHG66902.1"/>
    <property type="molecule type" value="Genomic_DNA"/>
</dbReference>
<dbReference type="Proteomes" id="UP000619355">
    <property type="component" value="Unassembled WGS sequence"/>
</dbReference>
<feature type="signal peptide" evidence="1">
    <location>
        <begin position="1"/>
        <end position="24"/>
    </location>
</feature>
<keyword evidence="3" id="KW-1185">Reference proteome</keyword>
<organism evidence="2 3">
    <name type="scientific">Streptomyces capoamus</name>
    <dbReference type="NCBI Taxonomy" id="68183"/>
    <lineage>
        <taxon>Bacteria</taxon>
        <taxon>Bacillati</taxon>
        <taxon>Actinomycetota</taxon>
        <taxon>Actinomycetes</taxon>
        <taxon>Kitasatosporales</taxon>
        <taxon>Streptomycetaceae</taxon>
        <taxon>Streptomyces</taxon>
    </lineage>
</organism>
<sequence>MRIRSVLAATVLAAALTATGAATASATQHDKRGGKDEEAVCSPYFGGLQSLENKIFWGGAHCSDYLR</sequence>
<name>A0A919F0Z9_9ACTN</name>
<evidence type="ECO:0000256" key="1">
    <source>
        <dbReference type="SAM" id="SignalP"/>
    </source>
</evidence>
<evidence type="ECO:0000313" key="2">
    <source>
        <dbReference type="EMBL" id="GHG66902.1"/>
    </source>
</evidence>
<gene>
    <name evidence="2" type="ORF">GCM10018980_59600</name>
</gene>
<reference evidence="3" key="1">
    <citation type="journal article" date="2019" name="Int. J. Syst. Evol. Microbiol.">
        <title>The Global Catalogue of Microorganisms (GCM) 10K type strain sequencing project: providing services to taxonomists for standard genome sequencing and annotation.</title>
        <authorList>
            <consortium name="The Broad Institute Genomics Platform"/>
            <consortium name="The Broad Institute Genome Sequencing Center for Infectious Disease"/>
            <person name="Wu L."/>
            <person name="Ma J."/>
        </authorList>
    </citation>
    <scope>NUCLEOTIDE SEQUENCE [LARGE SCALE GENOMIC DNA]</scope>
    <source>
        <strain evidence="3">JCM 4253</strain>
    </source>
</reference>
<comment type="caution">
    <text evidence="2">The sequence shown here is derived from an EMBL/GenBank/DDBJ whole genome shotgun (WGS) entry which is preliminary data.</text>
</comment>